<evidence type="ECO:0000259" key="3">
    <source>
        <dbReference type="Pfam" id="PF05532"/>
    </source>
</evidence>
<dbReference type="SUPFAM" id="SSF69047">
    <property type="entry name" value="Hypothetical protein YjbJ"/>
    <property type="match status" value="1"/>
</dbReference>
<dbReference type="PANTHER" id="PTHR34977">
    <property type="entry name" value="UPF0337 PROTEIN YJBJ"/>
    <property type="match status" value="1"/>
</dbReference>
<dbReference type="Gene3D" id="1.10.1470.10">
    <property type="entry name" value="YjbJ"/>
    <property type="match status" value="1"/>
</dbReference>
<sequence>MATTEQMHGAWNDLRGQVKQQWGEIRDDDWSKVEGNVDRLVGYLQTKSGETREQIEKTLRSLSSSSSKLLDDARSTAQQYAQYAADHAQEFAGNVSEVMGNQLHAAERVVQRRPVESLVVAVGAGVLIGVIVSLVGRSGR</sequence>
<comment type="similarity">
    <text evidence="1">Belongs to the UPF0337 (CsbD) family.</text>
</comment>
<dbReference type="InterPro" id="IPR008462">
    <property type="entry name" value="CsbD"/>
</dbReference>
<evidence type="ECO:0000313" key="4">
    <source>
        <dbReference type="EMBL" id="QDU88014.1"/>
    </source>
</evidence>
<dbReference type="InterPro" id="IPR036629">
    <property type="entry name" value="YjbJ_sf"/>
</dbReference>
<name>A0A518D977_9BACT</name>
<reference evidence="4 5" key="1">
    <citation type="submission" date="2019-02" db="EMBL/GenBank/DDBJ databases">
        <title>Deep-cultivation of Planctomycetes and their phenomic and genomic characterization uncovers novel biology.</title>
        <authorList>
            <person name="Wiegand S."/>
            <person name="Jogler M."/>
            <person name="Boedeker C."/>
            <person name="Pinto D."/>
            <person name="Vollmers J."/>
            <person name="Rivas-Marin E."/>
            <person name="Kohn T."/>
            <person name="Peeters S.H."/>
            <person name="Heuer A."/>
            <person name="Rast P."/>
            <person name="Oberbeckmann S."/>
            <person name="Bunk B."/>
            <person name="Jeske O."/>
            <person name="Meyerdierks A."/>
            <person name="Storesund J.E."/>
            <person name="Kallscheuer N."/>
            <person name="Luecker S."/>
            <person name="Lage O.M."/>
            <person name="Pohl T."/>
            <person name="Merkel B.J."/>
            <person name="Hornburger P."/>
            <person name="Mueller R.-W."/>
            <person name="Bruemmer F."/>
            <person name="Labrenz M."/>
            <person name="Spormann A.M."/>
            <person name="Op den Camp H."/>
            <person name="Overmann J."/>
            <person name="Amann R."/>
            <person name="Jetten M.S.M."/>
            <person name="Mascher T."/>
            <person name="Medema M.H."/>
            <person name="Devos D.P."/>
            <person name="Kaster A.-K."/>
            <person name="Ovreas L."/>
            <person name="Rohde M."/>
            <person name="Galperin M.Y."/>
            <person name="Jogler C."/>
        </authorList>
    </citation>
    <scope>NUCLEOTIDE SEQUENCE [LARGE SCALE GENOMIC DNA]</scope>
    <source>
        <strain evidence="4 5">Pla175</strain>
    </source>
</reference>
<accession>A0A518D977</accession>
<keyword evidence="5" id="KW-1185">Reference proteome</keyword>
<keyword evidence="2" id="KW-0812">Transmembrane</keyword>
<gene>
    <name evidence="4" type="ORF">Pla175_13830</name>
</gene>
<feature type="domain" description="CsbD-like" evidence="3">
    <location>
        <begin position="6"/>
        <end position="57"/>
    </location>
</feature>
<dbReference type="Pfam" id="PF05532">
    <property type="entry name" value="CsbD"/>
    <property type="match status" value="1"/>
</dbReference>
<dbReference type="RefSeq" id="WP_197527320.1">
    <property type="nucleotide sequence ID" value="NZ_CP036291.1"/>
</dbReference>
<dbReference type="KEGG" id="pnd:Pla175_13830"/>
<keyword evidence="2" id="KW-0472">Membrane</keyword>
<proteinExistence type="inferred from homology"/>
<dbReference type="PANTHER" id="PTHR34977:SF1">
    <property type="entry name" value="UPF0337 PROTEIN YJBJ"/>
    <property type="match status" value="1"/>
</dbReference>
<organism evidence="4 5">
    <name type="scientific">Pirellulimonas nuda</name>
    <dbReference type="NCBI Taxonomy" id="2528009"/>
    <lineage>
        <taxon>Bacteria</taxon>
        <taxon>Pseudomonadati</taxon>
        <taxon>Planctomycetota</taxon>
        <taxon>Planctomycetia</taxon>
        <taxon>Pirellulales</taxon>
        <taxon>Lacipirellulaceae</taxon>
        <taxon>Pirellulimonas</taxon>
    </lineage>
</organism>
<dbReference type="EMBL" id="CP036291">
    <property type="protein sequence ID" value="QDU88014.1"/>
    <property type="molecule type" value="Genomic_DNA"/>
</dbReference>
<dbReference type="InterPro" id="IPR050423">
    <property type="entry name" value="UPF0337_stress_rsp"/>
</dbReference>
<dbReference type="Proteomes" id="UP000317429">
    <property type="component" value="Chromosome"/>
</dbReference>
<evidence type="ECO:0000313" key="5">
    <source>
        <dbReference type="Proteomes" id="UP000317429"/>
    </source>
</evidence>
<evidence type="ECO:0000256" key="2">
    <source>
        <dbReference type="SAM" id="Phobius"/>
    </source>
</evidence>
<evidence type="ECO:0000256" key="1">
    <source>
        <dbReference type="ARBA" id="ARBA00009129"/>
    </source>
</evidence>
<feature type="transmembrane region" description="Helical" evidence="2">
    <location>
        <begin position="118"/>
        <end position="136"/>
    </location>
</feature>
<keyword evidence="2" id="KW-1133">Transmembrane helix</keyword>
<protein>
    <recommendedName>
        <fullName evidence="3">CsbD-like domain-containing protein</fullName>
    </recommendedName>
</protein>
<dbReference type="AlphaFoldDB" id="A0A518D977"/>